<dbReference type="AlphaFoldDB" id="A0A084Y640"/>
<dbReference type="PROSITE" id="PS00211">
    <property type="entry name" value="ABC_TRANSPORTER_1"/>
    <property type="match status" value="1"/>
</dbReference>
<keyword evidence="3" id="KW-0472">Membrane</keyword>
<dbReference type="SUPFAM" id="SSF52540">
    <property type="entry name" value="P-loop containing nucleoside triphosphate hydrolases"/>
    <property type="match status" value="1"/>
</dbReference>
<dbReference type="PANTHER" id="PTHR42734:SF5">
    <property type="entry name" value="IRON TRANSPORT SYSTEM ATP-BINDING PROTEIN HI_0361-RELATED"/>
    <property type="match status" value="1"/>
</dbReference>
<dbReference type="InterPro" id="IPR003439">
    <property type="entry name" value="ABC_transporter-like_ATP-bd"/>
</dbReference>
<dbReference type="PROSITE" id="PS50893">
    <property type="entry name" value="ABC_TRANSPORTER_2"/>
    <property type="match status" value="1"/>
</dbReference>
<evidence type="ECO:0000313" key="7">
    <source>
        <dbReference type="EMBL" id="KFB70184.1"/>
    </source>
</evidence>
<protein>
    <submittedName>
        <fullName evidence="7">Putative zinc transport system ATP-binding protein AdcC</fullName>
        <ecNumber evidence="7">3.6.3.-</ecNumber>
    </submittedName>
</protein>
<reference evidence="7 8" key="1">
    <citation type="submission" date="2014-07" db="EMBL/GenBank/DDBJ databases">
        <title>Expanding our view of genomic diversity in Candidatus Accumulibacter clades.</title>
        <authorList>
            <person name="Skennerton C.T."/>
            <person name="Barr J.J."/>
            <person name="Slater F.R."/>
            <person name="Bond P.L."/>
            <person name="Tyson G.W."/>
        </authorList>
    </citation>
    <scope>NUCLEOTIDE SEQUENCE [LARGE SCALE GENOMIC DNA]</scope>
    <source>
        <strain evidence="8">SK-01</strain>
    </source>
</reference>
<feature type="domain" description="ABC transporter" evidence="6">
    <location>
        <begin position="105"/>
        <end position="332"/>
    </location>
</feature>
<evidence type="ECO:0000256" key="1">
    <source>
        <dbReference type="ARBA" id="ARBA00005417"/>
    </source>
</evidence>
<accession>A0A084Y640</accession>
<dbReference type="Gene3D" id="3.40.50.300">
    <property type="entry name" value="P-loop containing nucleotide triphosphate hydrolases"/>
    <property type="match status" value="1"/>
</dbReference>
<gene>
    <name evidence="7" type="primary">adcC</name>
    <name evidence="7" type="ORF">CAPSK01_000197</name>
</gene>
<sequence length="351" mass="38302">MTSNMLSFRNKVALSSQMRQDPYFAITFDPQFSLPTTLSDVYPTPFSPIGRRPQARSGALQQRRRPLAVGHRCVAAAVDDRPLGTRLNAPGSPCLRPPLQAEALLYFDDLTLGYNRHPAVHHLRGEVATGSLLAIVGPNGAGKSTLLKGIAGELRPLQGRIVLNGLQRRQIAYLTQQATLDTSFPIVVHDFVAMGLWREIGAFAGLNRARRRRIEAAIDGVGLSGLEGRPIGSLSGGQLQRALFARVLLQDAPLVLLDEPYGAIDVASVHDLAALVRRWHSEGRTVISVLHDLEHVRQEYPETLLLAREVVARGDTARVLSEANLLRAQRLAGGHREDQATAICRSNRIGA</sequence>
<dbReference type="EC" id="3.6.3.-" evidence="7"/>
<keyword evidence="3" id="KW-1003">Cell membrane</keyword>
<organism evidence="7 8">
    <name type="scientific">Candidatus Accumulibacter vicinus</name>
    <dbReference type="NCBI Taxonomy" id="2954382"/>
    <lineage>
        <taxon>Bacteria</taxon>
        <taxon>Pseudomonadati</taxon>
        <taxon>Pseudomonadota</taxon>
        <taxon>Betaproteobacteria</taxon>
        <taxon>Candidatus Accumulibacter</taxon>
    </lineage>
</organism>
<dbReference type="InterPro" id="IPR003593">
    <property type="entry name" value="AAA+_ATPase"/>
</dbReference>
<comment type="similarity">
    <text evidence="1">Belongs to the ABC transporter superfamily.</text>
</comment>
<name>A0A084Y640_9PROT</name>
<proteinExistence type="inferred from homology"/>
<dbReference type="PANTHER" id="PTHR42734">
    <property type="entry name" value="METAL TRANSPORT SYSTEM ATP-BINDING PROTEIN TM_0124-RELATED"/>
    <property type="match status" value="1"/>
</dbReference>
<dbReference type="SMART" id="SM00382">
    <property type="entry name" value="AAA"/>
    <property type="match status" value="1"/>
</dbReference>
<keyword evidence="7" id="KW-0378">Hydrolase</keyword>
<dbReference type="Pfam" id="PF00005">
    <property type="entry name" value="ABC_tran"/>
    <property type="match status" value="1"/>
</dbReference>
<keyword evidence="5 7" id="KW-0067">ATP-binding</keyword>
<dbReference type="EMBL" id="JDSS02000004">
    <property type="protein sequence ID" value="KFB70184.1"/>
    <property type="molecule type" value="Genomic_DNA"/>
</dbReference>
<keyword evidence="4" id="KW-0547">Nucleotide-binding</keyword>
<dbReference type="InterPro" id="IPR017871">
    <property type="entry name" value="ABC_transporter-like_CS"/>
</dbReference>
<dbReference type="Proteomes" id="UP000019812">
    <property type="component" value="Unassembled WGS sequence"/>
</dbReference>
<evidence type="ECO:0000313" key="8">
    <source>
        <dbReference type="Proteomes" id="UP000019812"/>
    </source>
</evidence>
<dbReference type="InterPro" id="IPR050153">
    <property type="entry name" value="Metal_Ion_Import_ABC"/>
</dbReference>
<dbReference type="STRING" id="1457154.CAPSK01_000197"/>
<dbReference type="GO" id="GO:0016887">
    <property type="term" value="F:ATP hydrolysis activity"/>
    <property type="evidence" value="ECO:0007669"/>
    <property type="project" value="InterPro"/>
</dbReference>
<comment type="caution">
    <text evidence="7">The sequence shown here is derived from an EMBL/GenBank/DDBJ whole genome shotgun (WGS) entry which is preliminary data.</text>
</comment>
<keyword evidence="2" id="KW-0813">Transport</keyword>
<evidence type="ECO:0000256" key="2">
    <source>
        <dbReference type="ARBA" id="ARBA00022448"/>
    </source>
</evidence>
<dbReference type="GO" id="GO:0005524">
    <property type="term" value="F:ATP binding"/>
    <property type="evidence" value="ECO:0007669"/>
    <property type="project" value="UniProtKB-KW"/>
</dbReference>
<evidence type="ECO:0000256" key="4">
    <source>
        <dbReference type="ARBA" id="ARBA00022741"/>
    </source>
</evidence>
<dbReference type="CDD" id="cd03235">
    <property type="entry name" value="ABC_Metallic_Cations"/>
    <property type="match status" value="1"/>
</dbReference>
<evidence type="ECO:0000256" key="3">
    <source>
        <dbReference type="ARBA" id="ARBA00022475"/>
    </source>
</evidence>
<dbReference type="InterPro" id="IPR027417">
    <property type="entry name" value="P-loop_NTPase"/>
</dbReference>
<evidence type="ECO:0000256" key="5">
    <source>
        <dbReference type="ARBA" id="ARBA00022840"/>
    </source>
</evidence>
<evidence type="ECO:0000259" key="6">
    <source>
        <dbReference type="PROSITE" id="PS50893"/>
    </source>
</evidence>